<evidence type="ECO:0000313" key="3">
    <source>
        <dbReference type="EMBL" id="MBP2387928.1"/>
    </source>
</evidence>
<dbReference type="SUPFAM" id="SSF52096">
    <property type="entry name" value="ClpP/crotonase"/>
    <property type="match status" value="1"/>
</dbReference>
<evidence type="ECO:0000256" key="1">
    <source>
        <dbReference type="ARBA" id="ARBA00005254"/>
    </source>
</evidence>
<dbReference type="InterPro" id="IPR051683">
    <property type="entry name" value="Enoyl-CoA_Hydratase/Isomerase"/>
</dbReference>
<organism evidence="3 4">
    <name type="scientific">Paeniglutamicibacter kerguelensis</name>
    <dbReference type="NCBI Taxonomy" id="254788"/>
    <lineage>
        <taxon>Bacteria</taxon>
        <taxon>Bacillati</taxon>
        <taxon>Actinomycetota</taxon>
        <taxon>Actinomycetes</taxon>
        <taxon>Micrococcales</taxon>
        <taxon>Micrococcaceae</taxon>
        <taxon>Paeniglutamicibacter</taxon>
    </lineage>
</organism>
<dbReference type="InterPro" id="IPR014748">
    <property type="entry name" value="Enoyl-CoA_hydra_C"/>
</dbReference>
<accession>A0ABS4XHH9</accession>
<dbReference type="InterPro" id="IPR018376">
    <property type="entry name" value="Enoyl-CoA_hyd/isom_CS"/>
</dbReference>
<gene>
    <name evidence="3" type="ORF">JOF47_003439</name>
</gene>
<dbReference type="PANTHER" id="PTHR42964">
    <property type="entry name" value="ENOYL-COA HYDRATASE"/>
    <property type="match status" value="1"/>
</dbReference>
<evidence type="ECO:0000256" key="2">
    <source>
        <dbReference type="RuleBase" id="RU003707"/>
    </source>
</evidence>
<protein>
    <submittedName>
        <fullName evidence="3">Enoyl-CoA hydratase/carnithine racemase</fullName>
    </submittedName>
</protein>
<dbReference type="InterPro" id="IPR029045">
    <property type="entry name" value="ClpP/crotonase-like_dom_sf"/>
</dbReference>
<dbReference type="Gene3D" id="3.90.226.10">
    <property type="entry name" value="2-enoyl-CoA Hydratase, Chain A, domain 1"/>
    <property type="match status" value="1"/>
</dbReference>
<dbReference type="RefSeq" id="WP_210000572.1">
    <property type="nucleotide sequence ID" value="NZ_BAAAJY010000001.1"/>
</dbReference>
<dbReference type="CDD" id="cd06558">
    <property type="entry name" value="crotonase-like"/>
    <property type="match status" value="1"/>
</dbReference>
<comment type="similarity">
    <text evidence="1 2">Belongs to the enoyl-CoA hydratase/isomerase family.</text>
</comment>
<dbReference type="InterPro" id="IPR001753">
    <property type="entry name" value="Enoyl-CoA_hydra/iso"/>
</dbReference>
<comment type="caution">
    <text evidence="3">The sequence shown here is derived from an EMBL/GenBank/DDBJ whole genome shotgun (WGS) entry which is preliminary data.</text>
</comment>
<dbReference type="PROSITE" id="PS00166">
    <property type="entry name" value="ENOYL_COA_HYDRATASE"/>
    <property type="match status" value="1"/>
</dbReference>
<dbReference type="Pfam" id="PF00378">
    <property type="entry name" value="ECH_1"/>
    <property type="match status" value="1"/>
</dbReference>
<dbReference type="EMBL" id="JAGIOF010000001">
    <property type="protein sequence ID" value="MBP2387928.1"/>
    <property type="molecule type" value="Genomic_DNA"/>
</dbReference>
<sequence>MSTETLMAATECGQIALDVDGCIGRIVIDNPRQRNAMTRDMCISLVKAVQRADADPRVKVITLRGAGKDFSAGAAINELHQVLFDNGAAGQAIDRLSEADAALQSASKPTIALVEGICMGGGWQIASACDMSIASETVKLAVTPSKLGIIYPRSGIERLVQRLGADTAKYVLFSADLIPAKKAADWGLLTETVPEEEFEEFGRSLVLRIAERSQYSIHTMKALIDSMVAADDQDSAALWDAEWAQVPDGEDFRVGQAAFLAGEKPNFTWSAA</sequence>
<reference evidence="3 4" key="1">
    <citation type="submission" date="2021-03" db="EMBL/GenBank/DDBJ databases">
        <title>Sequencing the genomes of 1000 actinobacteria strains.</title>
        <authorList>
            <person name="Klenk H.-P."/>
        </authorList>
    </citation>
    <scope>NUCLEOTIDE SEQUENCE [LARGE SCALE GENOMIC DNA]</scope>
    <source>
        <strain evidence="3 4">DSM 15797</strain>
    </source>
</reference>
<keyword evidence="4" id="KW-1185">Reference proteome</keyword>
<dbReference type="Proteomes" id="UP001296993">
    <property type="component" value="Unassembled WGS sequence"/>
</dbReference>
<dbReference type="PANTHER" id="PTHR42964:SF1">
    <property type="entry name" value="POLYKETIDE BIOSYNTHESIS ENOYL-COA HYDRATASE PKSH-RELATED"/>
    <property type="match status" value="1"/>
</dbReference>
<evidence type="ECO:0000313" key="4">
    <source>
        <dbReference type="Proteomes" id="UP001296993"/>
    </source>
</evidence>
<dbReference type="Gene3D" id="1.10.12.10">
    <property type="entry name" value="Lyase 2-enoyl-coa Hydratase, Chain A, domain 2"/>
    <property type="match status" value="1"/>
</dbReference>
<proteinExistence type="inferred from homology"/>
<name>A0ABS4XHH9_9MICC</name>